<evidence type="ECO:0000256" key="1">
    <source>
        <dbReference type="SAM" id="MobiDB-lite"/>
    </source>
</evidence>
<feature type="domain" description="Phage replisome organiser N-terminal" evidence="2">
    <location>
        <begin position="4"/>
        <end position="121"/>
    </location>
</feature>
<dbReference type="InterPro" id="IPR010056">
    <property type="entry name" value="Phage_rep_org__N"/>
</dbReference>
<dbReference type="AlphaFoldDB" id="A0A0W0GHV8"/>
<feature type="compositionally biased region" description="Polar residues" evidence="1">
    <location>
        <begin position="255"/>
        <end position="264"/>
    </location>
</feature>
<sequence length="264" mass="29399">MANWIMLHTCLLQDDKVAIIESKPNGTAMAYLWVKLLLLAGKVNNGGLIYLAEGVPYDDETLSAVTHFQPQLVREAMKLFHDLKMIEVHEGVICLNNWDKYQSKRLLTLHEKEARGKRQQRAEKKLLVTKIRQNLLPEIGLSVDTSTDSPRTPLIKRVEERVKENKTSPLPPKGSDDDDDDGIIRFYESQTGRSVAPGIAETLKDLTAKYGAGKVRESIKVAALAEARNPVRYMAKTLENGLRDSACRGNGGHPKSSSNLVVVN</sequence>
<dbReference type="InterPro" id="IPR053162">
    <property type="entry name" value="DnaD"/>
</dbReference>
<gene>
    <name evidence="3" type="ORF">DEALK_09760</name>
</gene>
<evidence type="ECO:0000313" key="3">
    <source>
        <dbReference type="EMBL" id="KTB48131.1"/>
    </source>
</evidence>
<protein>
    <submittedName>
        <fullName evidence="3">Phage replisome organizer, putative, N-terminal region</fullName>
    </submittedName>
</protein>
<dbReference type="Proteomes" id="UP000053947">
    <property type="component" value="Unassembled WGS sequence"/>
</dbReference>
<feature type="region of interest" description="Disordered" evidence="1">
    <location>
        <begin position="243"/>
        <end position="264"/>
    </location>
</feature>
<comment type="caution">
    <text evidence="3">The sequence shown here is derived from an EMBL/GenBank/DDBJ whole genome shotgun (WGS) entry which is preliminary data.</text>
</comment>
<dbReference type="PANTHER" id="PTHR37293:SF5">
    <property type="entry name" value="DNA REPLICATION PROTEIN"/>
    <property type="match status" value="1"/>
</dbReference>
<reference evidence="3 4" key="1">
    <citation type="submission" date="2015-06" db="EMBL/GenBank/DDBJ databases">
        <title>Genome sequence of the organohalide-respiring Dehalogenimonas alkenigignens type strain (IP3-3T).</title>
        <authorList>
            <person name="Key T.A."/>
            <person name="Richmond D.P."/>
            <person name="Bowman K.S."/>
            <person name="Cho Y.-J."/>
            <person name="Chun J."/>
            <person name="da Costa M.S."/>
            <person name="Rainey F.A."/>
            <person name="Moe W.M."/>
        </authorList>
    </citation>
    <scope>NUCLEOTIDE SEQUENCE [LARGE SCALE GENOMIC DNA]</scope>
    <source>
        <strain evidence="3 4">IP3-3</strain>
    </source>
</reference>
<dbReference type="Pfam" id="PF09681">
    <property type="entry name" value="Phage_rep_org_N"/>
    <property type="match status" value="1"/>
</dbReference>
<dbReference type="NCBIfam" id="TIGR01714">
    <property type="entry name" value="phage_rep_org_N"/>
    <property type="match status" value="1"/>
</dbReference>
<proteinExistence type="predicted"/>
<name>A0A0W0GHV8_9CHLR</name>
<dbReference type="PANTHER" id="PTHR37293">
    <property type="entry name" value="PHAGE REPLICATION PROTEIN-RELATED"/>
    <property type="match status" value="1"/>
</dbReference>
<dbReference type="RefSeq" id="WP_058439166.1">
    <property type="nucleotide sequence ID" value="NZ_KQ758903.1"/>
</dbReference>
<keyword evidence="4" id="KW-1185">Reference proteome</keyword>
<evidence type="ECO:0000313" key="4">
    <source>
        <dbReference type="Proteomes" id="UP000053947"/>
    </source>
</evidence>
<organism evidence="3 4">
    <name type="scientific">Dehalogenimonas alkenigignens</name>
    <dbReference type="NCBI Taxonomy" id="1217799"/>
    <lineage>
        <taxon>Bacteria</taxon>
        <taxon>Bacillati</taxon>
        <taxon>Chloroflexota</taxon>
        <taxon>Dehalococcoidia</taxon>
        <taxon>Dehalococcoidales</taxon>
        <taxon>Dehalococcoidaceae</taxon>
        <taxon>Dehalogenimonas</taxon>
    </lineage>
</organism>
<evidence type="ECO:0000259" key="2">
    <source>
        <dbReference type="Pfam" id="PF09681"/>
    </source>
</evidence>
<feature type="region of interest" description="Disordered" evidence="1">
    <location>
        <begin position="161"/>
        <end position="182"/>
    </location>
</feature>
<accession>A0A0W0GHV8</accession>
<dbReference type="EMBL" id="LFDV01000002">
    <property type="protein sequence ID" value="KTB48131.1"/>
    <property type="molecule type" value="Genomic_DNA"/>
</dbReference>